<comment type="caution">
    <text evidence="1">The sequence shown here is derived from an EMBL/GenBank/DDBJ whole genome shotgun (WGS) entry which is preliminary data.</text>
</comment>
<name>A0A397G741_9GLOM</name>
<protein>
    <submittedName>
        <fullName evidence="1">Uncharacterized protein</fullName>
    </submittedName>
</protein>
<keyword evidence="2" id="KW-1185">Reference proteome</keyword>
<gene>
    <name evidence="1" type="ORF">Glove_688g15</name>
</gene>
<dbReference type="EMBL" id="PQFF01000554">
    <property type="protein sequence ID" value="RHZ45186.1"/>
    <property type="molecule type" value="Genomic_DNA"/>
</dbReference>
<dbReference type="AlphaFoldDB" id="A0A397G741"/>
<organism evidence="1 2">
    <name type="scientific">Diversispora epigaea</name>
    <dbReference type="NCBI Taxonomy" id="1348612"/>
    <lineage>
        <taxon>Eukaryota</taxon>
        <taxon>Fungi</taxon>
        <taxon>Fungi incertae sedis</taxon>
        <taxon>Mucoromycota</taxon>
        <taxon>Glomeromycotina</taxon>
        <taxon>Glomeromycetes</taxon>
        <taxon>Diversisporales</taxon>
        <taxon>Diversisporaceae</taxon>
        <taxon>Diversispora</taxon>
    </lineage>
</organism>
<sequence>MDICELLNQSVAISKEKMRENNENEEIIEDDNIVERLKITCNETANKMRIVVKFLKC</sequence>
<evidence type="ECO:0000313" key="1">
    <source>
        <dbReference type="EMBL" id="RHZ45186.1"/>
    </source>
</evidence>
<reference evidence="1 2" key="1">
    <citation type="submission" date="2018-08" db="EMBL/GenBank/DDBJ databases">
        <title>Genome and evolution of the arbuscular mycorrhizal fungus Diversispora epigaea (formerly Glomus versiforme) and its bacterial endosymbionts.</title>
        <authorList>
            <person name="Sun X."/>
            <person name="Fei Z."/>
            <person name="Harrison M."/>
        </authorList>
    </citation>
    <scope>NUCLEOTIDE SEQUENCE [LARGE SCALE GENOMIC DNA]</scope>
    <source>
        <strain evidence="1 2">IT104</strain>
    </source>
</reference>
<proteinExistence type="predicted"/>
<dbReference type="Proteomes" id="UP000266861">
    <property type="component" value="Unassembled WGS sequence"/>
</dbReference>
<evidence type="ECO:0000313" key="2">
    <source>
        <dbReference type="Proteomes" id="UP000266861"/>
    </source>
</evidence>
<accession>A0A397G741</accession>